<dbReference type="CDD" id="cd06456">
    <property type="entry name" value="M3A_DCP"/>
    <property type="match status" value="1"/>
</dbReference>
<dbReference type="PANTHER" id="PTHR43660:SF1">
    <property type="entry name" value="DIPEPTIDYL CARBOXYPEPTIDASE"/>
    <property type="match status" value="1"/>
</dbReference>
<organism evidence="9 10">
    <name type="scientific">Synoicihabitans lomoniglobus</name>
    <dbReference type="NCBI Taxonomy" id="2909285"/>
    <lineage>
        <taxon>Bacteria</taxon>
        <taxon>Pseudomonadati</taxon>
        <taxon>Verrucomicrobiota</taxon>
        <taxon>Opitutia</taxon>
        <taxon>Opitutales</taxon>
        <taxon>Opitutaceae</taxon>
        <taxon>Synoicihabitans</taxon>
    </lineage>
</organism>
<evidence type="ECO:0000259" key="8">
    <source>
        <dbReference type="Pfam" id="PF01432"/>
    </source>
</evidence>
<dbReference type="EMBL" id="CP119075">
    <property type="protein sequence ID" value="WED65335.1"/>
    <property type="molecule type" value="Genomic_DNA"/>
</dbReference>
<name>A0AAE9ZYE9_9BACT</name>
<keyword evidence="3 7" id="KW-0479">Metal-binding</keyword>
<dbReference type="InterPro" id="IPR034005">
    <property type="entry name" value="M3A_DCP"/>
</dbReference>
<keyword evidence="4 7" id="KW-0378">Hydrolase</keyword>
<keyword evidence="6 7" id="KW-0482">Metalloprotease</keyword>
<dbReference type="KEGG" id="slom:PXH66_00545"/>
<proteinExistence type="inferred from homology"/>
<evidence type="ECO:0000256" key="2">
    <source>
        <dbReference type="ARBA" id="ARBA00022670"/>
    </source>
</evidence>
<comment type="similarity">
    <text evidence="1 7">Belongs to the peptidase M3 family.</text>
</comment>
<dbReference type="SUPFAM" id="SSF55486">
    <property type="entry name" value="Metalloproteases ('zincins'), catalytic domain"/>
    <property type="match status" value="1"/>
</dbReference>
<protein>
    <submittedName>
        <fullName evidence="9">M3 family metallopeptidase</fullName>
    </submittedName>
</protein>
<dbReference type="Gene3D" id="1.10.1370.10">
    <property type="entry name" value="Neurolysin, domain 3"/>
    <property type="match status" value="1"/>
</dbReference>
<gene>
    <name evidence="9" type="ORF">PXH66_00545</name>
</gene>
<evidence type="ECO:0000313" key="9">
    <source>
        <dbReference type="EMBL" id="WED65335.1"/>
    </source>
</evidence>
<dbReference type="GO" id="GO:0006508">
    <property type="term" value="P:proteolysis"/>
    <property type="evidence" value="ECO:0007669"/>
    <property type="project" value="UniProtKB-KW"/>
</dbReference>
<dbReference type="FunFam" id="3.40.390.10:FF:000009">
    <property type="entry name" value="Oligopeptidase A"/>
    <property type="match status" value="1"/>
</dbReference>
<evidence type="ECO:0000256" key="7">
    <source>
        <dbReference type="RuleBase" id="RU003435"/>
    </source>
</evidence>
<dbReference type="AlphaFoldDB" id="A0AAE9ZYE9"/>
<dbReference type="InterPro" id="IPR024077">
    <property type="entry name" value="Neurolysin/TOP_dom2"/>
</dbReference>
<dbReference type="Pfam" id="PF01432">
    <property type="entry name" value="Peptidase_M3"/>
    <property type="match status" value="1"/>
</dbReference>
<evidence type="ECO:0000256" key="5">
    <source>
        <dbReference type="ARBA" id="ARBA00022833"/>
    </source>
</evidence>
<evidence type="ECO:0000256" key="4">
    <source>
        <dbReference type="ARBA" id="ARBA00022801"/>
    </source>
</evidence>
<dbReference type="Proteomes" id="UP001218638">
    <property type="component" value="Chromosome"/>
</dbReference>
<evidence type="ECO:0000313" key="10">
    <source>
        <dbReference type="Proteomes" id="UP001218638"/>
    </source>
</evidence>
<dbReference type="GO" id="GO:0004222">
    <property type="term" value="F:metalloendopeptidase activity"/>
    <property type="evidence" value="ECO:0007669"/>
    <property type="project" value="InterPro"/>
</dbReference>
<keyword evidence="5 7" id="KW-0862">Zinc</keyword>
<dbReference type="InterPro" id="IPR024079">
    <property type="entry name" value="MetalloPept_cat_dom_sf"/>
</dbReference>
<dbReference type="GO" id="GO:0005829">
    <property type="term" value="C:cytosol"/>
    <property type="evidence" value="ECO:0007669"/>
    <property type="project" value="TreeGrafter"/>
</dbReference>
<dbReference type="PANTHER" id="PTHR43660">
    <property type="entry name" value="DIPEPTIDYL CARBOXYPEPTIDASE"/>
    <property type="match status" value="1"/>
</dbReference>
<evidence type="ECO:0000256" key="3">
    <source>
        <dbReference type="ARBA" id="ARBA00022723"/>
    </source>
</evidence>
<dbReference type="Gene3D" id="3.40.390.10">
    <property type="entry name" value="Collagenase (Catalytic Domain)"/>
    <property type="match status" value="1"/>
</dbReference>
<keyword evidence="10" id="KW-1185">Reference proteome</keyword>
<reference evidence="9" key="1">
    <citation type="submission" date="2023-03" db="EMBL/GenBank/DDBJ databases">
        <title>Lomoglobus Profundus gen. nov., sp. nov., a novel member of the phylum Verrucomicrobia, isolated from deep-marine sediment of South China Sea.</title>
        <authorList>
            <person name="Ahmad T."/>
            <person name="Ishaq S.E."/>
            <person name="Wang F."/>
        </authorList>
    </citation>
    <scope>NUCLEOTIDE SEQUENCE</scope>
    <source>
        <strain evidence="9">LMO-M01</strain>
    </source>
</reference>
<dbReference type="InterPro" id="IPR045090">
    <property type="entry name" value="Pept_M3A_M3B"/>
</dbReference>
<keyword evidence="2 7" id="KW-0645">Protease</keyword>
<comment type="cofactor">
    <cofactor evidence="7">
        <name>Zn(2+)</name>
        <dbReference type="ChEBI" id="CHEBI:29105"/>
    </cofactor>
    <text evidence="7">Binds 1 zinc ion.</text>
</comment>
<evidence type="ECO:0000256" key="6">
    <source>
        <dbReference type="ARBA" id="ARBA00023049"/>
    </source>
</evidence>
<sequence>MIGALFAASGCSRPDDMDQDENPLLSASPLPFGYPQFDLIKSEHFEPAFTAAMAERRAEIAAIADNPEAPTFANTFLAFERSGQNYARIDRIFSNLNATVTDEILKAVDSKMAPAEAALVDEIYLNPQLFARVDVLFAQRDTLDLDAESVRLVEKIHTAFVRRGARLNDADKARVKVINAELATLRTRFNQNVLAETNASALLVDTAAELDGLSDAAITGAAEAATAAGHDGKYLLALQNTSGQPALASLTDRAVRERLLAVSLARDSSGGEFDNRLLVAQTARLRGELAQLLGYRTYADYALEERTARDVSTVNAMLGQLAPAAAANVQREIADLQAAIIADGQDFTLAAWDWAFYAGKVRAARYNYDLEELRPYLELDRVLIDGVFYAANQLYGLTFQPRPDLPVYHPDVRVWEISDADGSTLAYFLFDVYARPTKRGGAWMNSYVIQSDLLGGRPVIGNHLNVDKPPAGEPTLLTWDETKTLFHEFGHALHGMLSDVTYARFAGTSVPRDFVEFPSQVNEMWRTWPETLAHYAVHYQTGEPIPSALLAKIEAASRFNQGFMTAEQLAASMLDQAWHQLTPDEVPTTAEGVMAFEDAALSRAGLNIAAVPPRYRSPYFRHAFAGGYSAGYYSYFWSEVLAADSVQWFKANGGLTRANGDHFRRTLLSRGESADPMQLFRDFAGRDPDIAPLLTKRGLEVNEE</sequence>
<dbReference type="GO" id="GO:0046872">
    <property type="term" value="F:metal ion binding"/>
    <property type="evidence" value="ECO:0007669"/>
    <property type="project" value="UniProtKB-UniRule"/>
</dbReference>
<dbReference type="InterPro" id="IPR001567">
    <property type="entry name" value="Pept_M3A_M3B_dom"/>
</dbReference>
<evidence type="ECO:0000256" key="1">
    <source>
        <dbReference type="ARBA" id="ARBA00006040"/>
    </source>
</evidence>
<feature type="domain" description="Peptidase M3A/M3B catalytic" evidence="8">
    <location>
        <begin position="247"/>
        <end position="697"/>
    </location>
</feature>
<accession>A0AAE9ZYE9</accession>
<dbReference type="GO" id="GO:0004180">
    <property type="term" value="F:carboxypeptidase activity"/>
    <property type="evidence" value="ECO:0007669"/>
    <property type="project" value="TreeGrafter"/>
</dbReference>
<dbReference type="Gene3D" id="1.10.1370.40">
    <property type="match status" value="1"/>
</dbReference>